<feature type="region of interest" description="Disordered" evidence="1">
    <location>
        <begin position="39"/>
        <end position="82"/>
    </location>
</feature>
<gene>
    <name evidence="2" type="ORF">CDAR_504171</name>
</gene>
<keyword evidence="3" id="KW-1185">Reference proteome</keyword>
<evidence type="ECO:0000256" key="1">
    <source>
        <dbReference type="SAM" id="MobiDB-lite"/>
    </source>
</evidence>
<dbReference type="AlphaFoldDB" id="A0AAV4S108"/>
<accession>A0AAV4S108</accession>
<dbReference type="EMBL" id="BPLQ01007013">
    <property type="protein sequence ID" value="GIY27044.1"/>
    <property type="molecule type" value="Genomic_DNA"/>
</dbReference>
<dbReference type="Proteomes" id="UP001054837">
    <property type="component" value="Unassembled WGS sequence"/>
</dbReference>
<evidence type="ECO:0008006" key="4">
    <source>
        <dbReference type="Google" id="ProtNLM"/>
    </source>
</evidence>
<organism evidence="2 3">
    <name type="scientific">Caerostris darwini</name>
    <dbReference type="NCBI Taxonomy" id="1538125"/>
    <lineage>
        <taxon>Eukaryota</taxon>
        <taxon>Metazoa</taxon>
        <taxon>Ecdysozoa</taxon>
        <taxon>Arthropoda</taxon>
        <taxon>Chelicerata</taxon>
        <taxon>Arachnida</taxon>
        <taxon>Araneae</taxon>
        <taxon>Araneomorphae</taxon>
        <taxon>Entelegynae</taxon>
        <taxon>Araneoidea</taxon>
        <taxon>Araneidae</taxon>
        <taxon>Caerostris</taxon>
    </lineage>
</organism>
<proteinExistence type="predicted"/>
<sequence length="138" mass="15721">MTLRKAEMSNNKQTKSDHSKVQQLTVVVRIRPLFEHEREKGAAKIAKKADNRGSTTSMGQCGSPKMIRGGGELSGGSSRLTNMYFPTRKRKNLEVNKVKKVNVRRRLEVIEVNVQLLIQKISPLIYFMPMPSAKFEYQ</sequence>
<evidence type="ECO:0000313" key="3">
    <source>
        <dbReference type="Proteomes" id="UP001054837"/>
    </source>
</evidence>
<name>A0AAV4S108_9ARAC</name>
<comment type="caution">
    <text evidence="2">The sequence shown here is derived from an EMBL/GenBank/DDBJ whole genome shotgun (WGS) entry which is preliminary data.</text>
</comment>
<feature type="compositionally biased region" description="Basic and acidic residues" evidence="1">
    <location>
        <begin position="39"/>
        <end position="51"/>
    </location>
</feature>
<reference evidence="2 3" key="1">
    <citation type="submission" date="2021-06" db="EMBL/GenBank/DDBJ databases">
        <title>Caerostris darwini draft genome.</title>
        <authorList>
            <person name="Kono N."/>
            <person name="Arakawa K."/>
        </authorList>
    </citation>
    <scope>NUCLEOTIDE SEQUENCE [LARGE SCALE GENOMIC DNA]</scope>
</reference>
<protein>
    <recommendedName>
        <fullName evidence="4">Kinesin motor domain-containing protein</fullName>
    </recommendedName>
</protein>
<feature type="region of interest" description="Disordered" evidence="1">
    <location>
        <begin position="1"/>
        <end position="20"/>
    </location>
</feature>
<evidence type="ECO:0000313" key="2">
    <source>
        <dbReference type="EMBL" id="GIY27044.1"/>
    </source>
</evidence>